<gene>
    <name evidence="1" type="ORF">UU72_C0019G0009</name>
</gene>
<proteinExistence type="predicted"/>
<evidence type="ECO:0000313" key="1">
    <source>
        <dbReference type="EMBL" id="KKS16544.1"/>
    </source>
</evidence>
<sequence>MTIIHTDFQLPVFAGFFQNFTLVGPKPPHKVVFCFNNTAVLDACRLIGKIRKDTFCNYRFFGVLYGEVDELCIWCDQHEVSEAKILTFNGEFVKKVK</sequence>
<comment type="caution">
    <text evidence="1">The sequence shown here is derived from an EMBL/GenBank/DDBJ whole genome shotgun (WGS) entry which is preliminary data.</text>
</comment>
<accession>A0A0G0WUS6</accession>
<name>A0A0G0WUS6_UNCKA</name>
<evidence type="ECO:0000313" key="2">
    <source>
        <dbReference type="Proteomes" id="UP000034163"/>
    </source>
</evidence>
<organism evidence="1 2">
    <name type="scientific">candidate division WWE3 bacterium GW2011_GWB1_41_6</name>
    <dbReference type="NCBI Taxonomy" id="1619112"/>
    <lineage>
        <taxon>Bacteria</taxon>
        <taxon>Katanobacteria</taxon>
    </lineage>
</organism>
<dbReference type="Proteomes" id="UP000034163">
    <property type="component" value="Unassembled WGS sequence"/>
</dbReference>
<reference evidence="1 2" key="1">
    <citation type="journal article" date="2015" name="Nature">
        <title>rRNA introns, odd ribosomes, and small enigmatic genomes across a large radiation of phyla.</title>
        <authorList>
            <person name="Brown C.T."/>
            <person name="Hug L.A."/>
            <person name="Thomas B.C."/>
            <person name="Sharon I."/>
            <person name="Castelle C.J."/>
            <person name="Singh A."/>
            <person name="Wilkins M.J."/>
            <person name="Williams K.H."/>
            <person name="Banfield J.F."/>
        </authorList>
    </citation>
    <scope>NUCLEOTIDE SEQUENCE [LARGE SCALE GENOMIC DNA]</scope>
</reference>
<dbReference type="EMBL" id="LCBS01000019">
    <property type="protein sequence ID" value="KKS16544.1"/>
    <property type="molecule type" value="Genomic_DNA"/>
</dbReference>
<dbReference type="AlphaFoldDB" id="A0A0G0WUS6"/>
<protein>
    <submittedName>
        <fullName evidence="1">Uncharacterized protein</fullName>
    </submittedName>
</protein>